<gene>
    <name evidence="2" type="ORF">ELQ94_08965</name>
</gene>
<accession>A0A3S0XBM5</accession>
<dbReference type="Proteomes" id="UP000274909">
    <property type="component" value="Unassembled WGS sequence"/>
</dbReference>
<keyword evidence="1" id="KW-0472">Membrane</keyword>
<evidence type="ECO:0000313" key="2">
    <source>
        <dbReference type="EMBL" id="RUR01604.1"/>
    </source>
</evidence>
<keyword evidence="1" id="KW-1133">Transmembrane helix</keyword>
<comment type="caution">
    <text evidence="2">The sequence shown here is derived from an EMBL/GenBank/DDBJ whole genome shotgun (WGS) entry which is preliminary data.</text>
</comment>
<protein>
    <submittedName>
        <fullName evidence="2">Uncharacterized protein</fullName>
    </submittedName>
</protein>
<sequence length="75" mass="7780">MQKAFPKVVLAVLVVIVLGVMLIAGLVGDGPANDRALSTVLIAVGVGVVVLVRHLWKQRGGRARTHGSDNGDSNP</sequence>
<keyword evidence="3" id="KW-1185">Reference proteome</keyword>
<evidence type="ECO:0000256" key="1">
    <source>
        <dbReference type="SAM" id="Phobius"/>
    </source>
</evidence>
<reference evidence="2 3" key="1">
    <citation type="submission" date="2018-12" db="EMBL/GenBank/DDBJ databases">
        <authorList>
            <person name="Li F."/>
        </authorList>
    </citation>
    <scope>NUCLEOTIDE SEQUENCE [LARGE SCALE GENOMIC DNA]</scope>
    <source>
        <strain evidence="2 3">EGI 6500705</strain>
    </source>
</reference>
<proteinExistence type="predicted"/>
<evidence type="ECO:0000313" key="3">
    <source>
        <dbReference type="Proteomes" id="UP000274909"/>
    </source>
</evidence>
<feature type="transmembrane region" description="Helical" evidence="1">
    <location>
        <begin position="39"/>
        <end position="56"/>
    </location>
</feature>
<organism evidence="2 3">
    <name type="scientific">Labedella endophytica</name>
    <dbReference type="NCBI Taxonomy" id="1523160"/>
    <lineage>
        <taxon>Bacteria</taxon>
        <taxon>Bacillati</taxon>
        <taxon>Actinomycetota</taxon>
        <taxon>Actinomycetes</taxon>
        <taxon>Micrococcales</taxon>
        <taxon>Microbacteriaceae</taxon>
        <taxon>Labedella</taxon>
    </lineage>
</organism>
<dbReference type="EMBL" id="RZGZ01000002">
    <property type="protein sequence ID" value="RUR01604.1"/>
    <property type="molecule type" value="Genomic_DNA"/>
</dbReference>
<feature type="transmembrane region" description="Helical" evidence="1">
    <location>
        <begin position="7"/>
        <end position="27"/>
    </location>
</feature>
<dbReference type="RefSeq" id="WP_127049302.1">
    <property type="nucleotide sequence ID" value="NZ_RZGZ01000002.1"/>
</dbReference>
<keyword evidence="1" id="KW-0812">Transmembrane</keyword>
<dbReference type="AlphaFoldDB" id="A0A3S0XBM5"/>
<name>A0A3S0XBM5_9MICO</name>